<reference evidence="2" key="1">
    <citation type="submission" date="2025-08" db="UniProtKB">
        <authorList>
            <consortium name="RefSeq"/>
        </authorList>
    </citation>
    <scope>IDENTIFICATION</scope>
    <source>
        <tissue evidence="2">Leaves</tissue>
    </source>
</reference>
<dbReference type="Gramene" id="Jr12_07040_p1">
    <property type="protein sequence ID" value="cds.Jr12_07040_p1"/>
    <property type="gene ID" value="Jr12_07040"/>
</dbReference>
<organism evidence="1 2">
    <name type="scientific">Juglans regia</name>
    <name type="common">English walnut</name>
    <dbReference type="NCBI Taxonomy" id="51240"/>
    <lineage>
        <taxon>Eukaryota</taxon>
        <taxon>Viridiplantae</taxon>
        <taxon>Streptophyta</taxon>
        <taxon>Embryophyta</taxon>
        <taxon>Tracheophyta</taxon>
        <taxon>Spermatophyta</taxon>
        <taxon>Magnoliopsida</taxon>
        <taxon>eudicotyledons</taxon>
        <taxon>Gunneridae</taxon>
        <taxon>Pentapetalae</taxon>
        <taxon>rosids</taxon>
        <taxon>fabids</taxon>
        <taxon>Fagales</taxon>
        <taxon>Juglandaceae</taxon>
        <taxon>Juglans</taxon>
    </lineage>
</organism>
<evidence type="ECO:0000313" key="2">
    <source>
        <dbReference type="RefSeq" id="XP_018859032.1"/>
    </source>
</evidence>
<dbReference type="GO" id="GO:0004523">
    <property type="term" value="F:RNA-DNA hybrid ribonuclease activity"/>
    <property type="evidence" value="ECO:0007669"/>
    <property type="project" value="InterPro"/>
</dbReference>
<dbReference type="InterPro" id="IPR052929">
    <property type="entry name" value="RNase_H-like_EbsB-rel"/>
</dbReference>
<dbReference type="CDD" id="cd06222">
    <property type="entry name" value="RNase_H_like"/>
    <property type="match status" value="1"/>
</dbReference>
<name>A0A2I4HSC1_JUGRE</name>
<dbReference type="SUPFAM" id="SSF53098">
    <property type="entry name" value="Ribonuclease H-like"/>
    <property type="match status" value="1"/>
</dbReference>
<dbReference type="GeneID" id="109020950"/>
<accession>A0A2I4HSC1</accession>
<dbReference type="KEGG" id="jre:109020950"/>
<dbReference type="InterPro" id="IPR036397">
    <property type="entry name" value="RNaseH_sf"/>
</dbReference>
<protein>
    <submittedName>
        <fullName evidence="2">Uncharacterized protein LOC109020950</fullName>
    </submittedName>
</protein>
<sequence>MQTTNAVKVFSWRACNDALPPMQNLYKRKIVEEPLCPICHQAEETPGHVLWTCPSAQDAWMLGSKQLQKAAITHEEFGDIFMQMLQRIGKIEICLLAEIPRMLWTIRNKMLYEDSFIAPSILMKKATDFQQMQHQQFHSRNNGKLDQTCNTHWHPPETDWLKINWDVAVRGRSHKIGVGIVVRDFEGNLLVLCLQPLQFCSQATMAEARGLISAVKLCKEFSLQKVVFEGDSLQVVNAVKKHFQENGIRAQVMVDRHGSGFGSTVIDVLQSSVNDGGHDNVGFVSDLDNVMAEGHSVFI</sequence>
<keyword evidence="1" id="KW-1185">Reference proteome</keyword>
<dbReference type="Pfam" id="PF13456">
    <property type="entry name" value="RVT_3"/>
    <property type="match status" value="1"/>
</dbReference>
<dbReference type="Pfam" id="PF13966">
    <property type="entry name" value="zf-RVT"/>
    <property type="match status" value="1"/>
</dbReference>
<dbReference type="InterPro" id="IPR012337">
    <property type="entry name" value="RNaseH-like_sf"/>
</dbReference>
<dbReference type="RefSeq" id="XP_018859032.1">
    <property type="nucleotide sequence ID" value="XM_019003487.1"/>
</dbReference>
<dbReference type="InterPro" id="IPR002156">
    <property type="entry name" value="RNaseH_domain"/>
</dbReference>
<dbReference type="PANTHER" id="PTHR47074">
    <property type="entry name" value="BNAC02G40300D PROTEIN"/>
    <property type="match status" value="1"/>
</dbReference>
<dbReference type="Proteomes" id="UP000235220">
    <property type="component" value="Chromosome 12"/>
</dbReference>
<dbReference type="PANTHER" id="PTHR47074:SF48">
    <property type="entry name" value="POLYNUCLEOTIDYL TRANSFERASE, RIBONUCLEASE H-LIKE SUPERFAMILY PROTEIN"/>
    <property type="match status" value="1"/>
</dbReference>
<dbReference type="Gene3D" id="3.30.420.10">
    <property type="entry name" value="Ribonuclease H-like superfamily/Ribonuclease H"/>
    <property type="match status" value="1"/>
</dbReference>
<dbReference type="InterPro" id="IPR044730">
    <property type="entry name" value="RNase_H-like_dom_plant"/>
</dbReference>
<dbReference type="GO" id="GO:0003676">
    <property type="term" value="F:nucleic acid binding"/>
    <property type="evidence" value="ECO:0007669"/>
    <property type="project" value="InterPro"/>
</dbReference>
<evidence type="ECO:0000313" key="1">
    <source>
        <dbReference type="Proteomes" id="UP000235220"/>
    </source>
</evidence>
<gene>
    <name evidence="2" type="primary">LOC109020950</name>
</gene>
<proteinExistence type="predicted"/>
<dbReference type="InterPro" id="IPR026960">
    <property type="entry name" value="RVT-Znf"/>
</dbReference>
<dbReference type="OrthoDB" id="1745333at2759"/>
<dbReference type="AlphaFoldDB" id="A0A2I4HSC1"/>